<reference evidence="3 4" key="1">
    <citation type="submission" date="2019-03" db="EMBL/GenBank/DDBJ databases">
        <title>Genomics of glacier-inhabiting Cryobacterium strains.</title>
        <authorList>
            <person name="Liu Q."/>
            <person name="Xin Y.-H."/>
        </authorList>
    </citation>
    <scope>NUCLEOTIDE SEQUENCE [LARGE SCALE GENOMIC DNA]</scope>
    <source>
        <strain evidence="3 4">MDB2-B</strain>
    </source>
</reference>
<protein>
    <recommendedName>
        <fullName evidence="2">Barstar (barnase inhibitor) domain-containing protein</fullName>
    </recommendedName>
</protein>
<sequence>MAMVTQWINLPRPLLVGGPAEPYLVNEVRLSELRDFVTAAGATWVTVDIASVDGTGAVIDALKSRLPFPDWCASSWDSMEDAFEEIRQSWSFPLVVTVQGLRSTLEKRPHVGLEVVLRLSELCHAFSVAGDQLTVVYVDLWP</sequence>
<evidence type="ECO:0000313" key="3">
    <source>
        <dbReference type="EMBL" id="TFB87582.1"/>
    </source>
</evidence>
<gene>
    <name evidence="3" type="ORF">E3O44_10850</name>
</gene>
<organism evidence="3 4">
    <name type="scientific">Cryobacterium algoricola</name>
    <dbReference type="NCBI Taxonomy" id="1259183"/>
    <lineage>
        <taxon>Bacteria</taxon>
        <taxon>Bacillati</taxon>
        <taxon>Actinomycetota</taxon>
        <taxon>Actinomycetes</taxon>
        <taxon>Micrococcales</taxon>
        <taxon>Microbacteriaceae</taxon>
        <taxon>Cryobacterium</taxon>
    </lineage>
</organism>
<comment type="caution">
    <text evidence="3">The sequence shown here is derived from an EMBL/GenBank/DDBJ whole genome shotgun (WGS) entry which is preliminary data.</text>
</comment>
<dbReference type="EMBL" id="SOFG01000011">
    <property type="protein sequence ID" value="TFB87582.1"/>
    <property type="molecule type" value="Genomic_DNA"/>
</dbReference>
<dbReference type="Pfam" id="PF01337">
    <property type="entry name" value="Barstar"/>
    <property type="match status" value="1"/>
</dbReference>
<accession>A0ABY2IG19</accession>
<keyword evidence="4" id="KW-1185">Reference proteome</keyword>
<name>A0ABY2IG19_9MICO</name>
<dbReference type="SUPFAM" id="SSF52038">
    <property type="entry name" value="Barstar-related"/>
    <property type="match status" value="1"/>
</dbReference>
<evidence type="ECO:0000259" key="2">
    <source>
        <dbReference type="Pfam" id="PF01337"/>
    </source>
</evidence>
<dbReference type="InterPro" id="IPR035905">
    <property type="entry name" value="Barstar-like_sf"/>
</dbReference>
<dbReference type="Gene3D" id="3.30.370.10">
    <property type="entry name" value="Barstar-like"/>
    <property type="match status" value="1"/>
</dbReference>
<dbReference type="InterPro" id="IPR000468">
    <property type="entry name" value="Barstar"/>
</dbReference>
<feature type="domain" description="Barstar (barnase inhibitor)" evidence="2">
    <location>
        <begin position="45"/>
        <end position="137"/>
    </location>
</feature>
<proteinExistence type="inferred from homology"/>
<evidence type="ECO:0000313" key="4">
    <source>
        <dbReference type="Proteomes" id="UP000297608"/>
    </source>
</evidence>
<evidence type="ECO:0000256" key="1">
    <source>
        <dbReference type="ARBA" id="ARBA00006845"/>
    </source>
</evidence>
<comment type="similarity">
    <text evidence="1">Belongs to the barstar family.</text>
</comment>
<dbReference type="Proteomes" id="UP000297608">
    <property type="component" value="Unassembled WGS sequence"/>
</dbReference>